<dbReference type="GO" id="GO:0008168">
    <property type="term" value="F:methyltransferase activity"/>
    <property type="evidence" value="ECO:0007669"/>
    <property type="project" value="UniProtKB-KW"/>
</dbReference>
<evidence type="ECO:0000313" key="5">
    <source>
        <dbReference type="EMBL" id="PZR12083.1"/>
    </source>
</evidence>
<evidence type="ECO:0000259" key="4">
    <source>
        <dbReference type="Pfam" id="PF10672"/>
    </source>
</evidence>
<comment type="caution">
    <text evidence="5">The sequence shown here is derived from an EMBL/GenBank/DDBJ whole genome shotgun (WGS) entry which is preliminary data.</text>
</comment>
<keyword evidence="3" id="KW-0949">S-adenosyl-L-methionine</keyword>
<dbReference type="CDD" id="cd02440">
    <property type="entry name" value="AdoMet_MTases"/>
    <property type="match status" value="1"/>
</dbReference>
<name>A0A2W5TFQ6_9BACT</name>
<dbReference type="GO" id="GO:0032259">
    <property type="term" value="P:methylation"/>
    <property type="evidence" value="ECO:0007669"/>
    <property type="project" value="UniProtKB-KW"/>
</dbReference>
<reference evidence="5 6" key="1">
    <citation type="submission" date="2017-08" db="EMBL/GenBank/DDBJ databases">
        <title>Infants hospitalized years apart are colonized by the same room-sourced microbial strains.</title>
        <authorList>
            <person name="Brooks B."/>
            <person name="Olm M.R."/>
            <person name="Firek B.A."/>
            <person name="Baker R."/>
            <person name="Thomas B.C."/>
            <person name="Morowitz M.J."/>
            <person name="Banfield J.F."/>
        </authorList>
    </citation>
    <scope>NUCLEOTIDE SEQUENCE [LARGE SCALE GENOMIC DNA]</scope>
    <source>
        <strain evidence="5">S2_003_000_R2_14</strain>
    </source>
</reference>
<evidence type="ECO:0000313" key="6">
    <source>
        <dbReference type="Proteomes" id="UP000249061"/>
    </source>
</evidence>
<dbReference type="SUPFAM" id="SSF53335">
    <property type="entry name" value="S-adenosyl-L-methionine-dependent methyltransferases"/>
    <property type="match status" value="1"/>
</dbReference>
<evidence type="ECO:0000256" key="3">
    <source>
        <dbReference type="ARBA" id="ARBA00022691"/>
    </source>
</evidence>
<dbReference type="Gene3D" id="3.40.50.150">
    <property type="entry name" value="Vaccinia Virus protein VP39"/>
    <property type="match status" value="1"/>
</dbReference>
<dbReference type="EMBL" id="QFQP01000013">
    <property type="protein sequence ID" value="PZR12083.1"/>
    <property type="molecule type" value="Genomic_DNA"/>
</dbReference>
<dbReference type="Pfam" id="PF10672">
    <property type="entry name" value="Methyltrans_SAM"/>
    <property type="match status" value="1"/>
</dbReference>
<dbReference type="InterPro" id="IPR029063">
    <property type="entry name" value="SAM-dependent_MTases_sf"/>
</dbReference>
<dbReference type="Gene3D" id="3.30.750.80">
    <property type="entry name" value="RNA methyltransferase domain (HRMD) like"/>
    <property type="match status" value="1"/>
</dbReference>
<evidence type="ECO:0000256" key="1">
    <source>
        <dbReference type="ARBA" id="ARBA00022603"/>
    </source>
</evidence>
<protein>
    <submittedName>
        <fullName evidence="5">SAM-dependent methyltransferase</fullName>
    </submittedName>
</protein>
<keyword evidence="2 5" id="KW-0808">Transferase</keyword>
<dbReference type="AlphaFoldDB" id="A0A2W5TFQ6"/>
<organism evidence="5 6">
    <name type="scientific">Archangium gephyra</name>
    <dbReference type="NCBI Taxonomy" id="48"/>
    <lineage>
        <taxon>Bacteria</taxon>
        <taxon>Pseudomonadati</taxon>
        <taxon>Myxococcota</taxon>
        <taxon>Myxococcia</taxon>
        <taxon>Myxococcales</taxon>
        <taxon>Cystobacterineae</taxon>
        <taxon>Archangiaceae</taxon>
        <taxon>Archangium</taxon>
    </lineage>
</organism>
<dbReference type="InterPro" id="IPR019614">
    <property type="entry name" value="SAM-dep_methyl-trfase"/>
</dbReference>
<dbReference type="PANTHER" id="PTHR43042">
    <property type="entry name" value="SAM-DEPENDENT METHYLTRANSFERASE"/>
    <property type="match status" value="1"/>
</dbReference>
<sequence length="272" mass="31226">MPEWPFAVDWYAGFAHVMEYPRRKQLRDGSIDEARAEVVRATAAALSLPPEKVFTKTHEKRAWGDGQYERVSGQSAKVIATEHGLKFECNLSDYLDTGLFLDHRVMRARVRKEAKDLRVLNLFAYTGSFTVHALAGGAAETTTVDLSNTYCEWTERNFALNGFSTGPKHRVVRDDVLAWVENARGEFDLIVLDPPSFSSSKKMGRRFEMQRDHRWLIDTVRARLSKTGTLYFSTNFLGFELDRKFADAEELDSRPDDFRRAVQRTWKFTAGR</sequence>
<proteinExistence type="predicted"/>
<dbReference type="PANTHER" id="PTHR43042:SF3">
    <property type="entry name" value="RIBOSOMAL RNA LARGE SUBUNIT METHYLTRANSFERASE YWBD-RELATED"/>
    <property type="match status" value="1"/>
</dbReference>
<gene>
    <name evidence="5" type="ORF">DI536_17140</name>
</gene>
<keyword evidence="1 5" id="KW-0489">Methyltransferase</keyword>
<evidence type="ECO:0000256" key="2">
    <source>
        <dbReference type="ARBA" id="ARBA00022679"/>
    </source>
</evidence>
<feature type="domain" description="S-adenosylmethionine-dependent methyltransferase" evidence="4">
    <location>
        <begin position="60"/>
        <end position="233"/>
    </location>
</feature>
<accession>A0A2W5TFQ6</accession>
<dbReference type="Proteomes" id="UP000249061">
    <property type="component" value="Unassembled WGS sequence"/>
</dbReference>